<accession>A0A445AIV9</accession>
<evidence type="ECO:0000256" key="2">
    <source>
        <dbReference type="SAM" id="MobiDB-lite"/>
    </source>
</evidence>
<dbReference type="STRING" id="3818.A0A445AIV9"/>
<dbReference type="InterPro" id="IPR036236">
    <property type="entry name" value="Znf_C2H2_sf"/>
</dbReference>
<proteinExistence type="predicted"/>
<evidence type="ECO:0000256" key="1">
    <source>
        <dbReference type="PROSITE-ProRule" id="PRU00042"/>
    </source>
</evidence>
<dbReference type="Gene3D" id="3.30.160.60">
    <property type="entry name" value="Classic Zinc Finger"/>
    <property type="match status" value="1"/>
</dbReference>
<organism evidence="4 5">
    <name type="scientific">Arachis hypogaea</name>
    <name type="common">Peanut</name>
    <dbReference type="NCBI Taxonomy" id="3818"/>
    <lineage>
        <taxon>Eukaryota</taxon>
        <taxon>Viridiplantae</taxon>
        <taxon>Streptophyta</taxon>
        <taxon>Embryophyta</taxon>
        <taxon>Tracheophyta</taxon>
        <taxon>Spermatophyta</taxon>
        <taxon>Magnoliopsida</taxon>
        <taxon>eudicotyledons</taxon>
        <taxon>Gunneridae</taxon>
        <taxon>Pentapetalae</taxon>
        <taxon>rosids</taxon>
        <taxon>fabids</taxon>
        <taxon>Fabales</taxon>
        <taxon>Fabaceae</taxon>
        <taxon>Papilionoideae</taxon>
        <taxon>50 kb inversion clade</taxon>
        <taxon>dalbergioids sensu lato</taxon>
        <taxon>Dalbergieae</taxon>
        <taxon>Pterocarpus clade</taxon>
        <taxon>Arachis</taxon>
    </lineage>
</organism>
<dbReference type="EMBL" id="SDMP01000012">
    <property type="protein sequence ID" value="RYR26371.1"/>
    <property type="molecule type" value="Genomic_DNA"/>
</dbReference>
<evidence type="ECO:0000313" key="5">
    <source>
        <dbReference type="Proteomes" id="UP000289738"/>
    </source>
</evidence>
<dbReference type="GO" id="GO:0003700">
    <property type="term" value="F:DNA-binding transcription factor activity"/>
    <property type="evidence" value="ECO:0007669"/>
    <property type="project" value="InterPro"/>
</dbReference>
<sequence>MGDKKKPTKVGGESPREDATRRIFPCLFCSRTFYSSQALGGHQNAHKKERTAARRSQKYSQPSPNPPPPMAFAPTLHQLGVLNSNPSMFITAHAANFHCLQNNQINEQFGSNNGAPRFGNYPFLQGRRISSNSNGFFYDDGEKGYCGKWQSSIRSSNSNVGIRREKEHKLDLSLHL</sequence>
<dbReference type="InterPro" id="IPR013087">
    <property type="entry name" value="Znf_C2H2_type"/>
</dbReference>
<dbReference type="SUPFAM" id="SSF57667">
    <property type="entry name" value="beta-beta-alpha zinc fingers"/>
    <property type="match status" value="1"/>
</dbReference>
<name>A0A445AIV9_ARAHY</name>
<keyword evidence="1" id="KW-0863">Zinc-finger</keyword>
<comment type="caution">
    <text evidence="4">The sequence shown here is derived from an EMBL/GenBank/DDBJ whole genome shotgun (WGS) entry which is preliminary data.</text>
</comment>
<dbReference type="PROSITE" id="PS50157">
    <property type="entry name" value="ZINC_FINGER_C2H2_2"/>
    <property type="match status" value="1"/>
</dbReference>
<dbReference type="AlphaFoldDB" id="A0A445AIV9"/>
<evidence type="ECO:0000313" key="4">
    <source>
        <dbReference type="EMBL" id="RYR26371.1"/>
    </source>
</evidence>
<feature type="compositionally biased region" description="Basic residues" evidence="2">
    <location>
        <begin position="44"/>
        <end position="57"/>
    </location>
</feature>
<keyword evidence="1" id="KW-0862">Zinc</keyword>
<dbReference type="Gramene" id="arahy.Tifrunner.gnm2.ann2.Ah12g291700.1">
    <property type="protein sequence ID" value="arahy.Tifrunner.gnm2.ann2.Ah12g291700.1-CDS-1"/>
    <property type="gene ID" value="arahy.Tifrunner.gnm2.ann2.Ah12g291700"/>
</dbReference>
<dbReference type="InterPro" id="IPR045320">
    <property type="entry name" value="JAGGED/SL1-like"/>
</dbReference>
<dbReference type="PANTHER" id="PTHR45730">
    <property type="entry name" value="ZINC FINGER PROTEIN JAGGED"/>
    <property type="match status" value="1"/>
</dbReference>
<dbReference type="GO" id="GO:0008270">
    <property type="term" value="F:zinc ion binding"/>
    <property type="evidence" value="ECO:0007669"/>
    <property type="project" value="UniProtKB-KW"/>
</dbReference>
<dbReference type="PROSITE" id="PS00028">
    <property type="entry name" value="ZINC_FINGER_C2H2_1"/>
    <property type="match status" value="1"/>
</dbReference>
<reference evidence="4 5" key="1">
    <citation type="submission" date="2019-01" db="EMBL/GenBank/DDBJ databases">
        <title>Sequencing of cultivated peanut Arachis hypogaea provides insights into genome evolution and oil improvement.</title>
        <authorList>
            <person name="Chen X."/>
        </authorList>
    </citation>
    <scope>NUCLEOTIDE SEQUENCE [LARGE SCALE GENOMIC DNA]</scope>
    <source>
        <strain evidence="5">cv. Fuhuasheng</strain>
        <tissue evidence="4">Leaves</tissue>
    </source>
</reference>
<evidence type="ECO:0000259" key="3">
    <source>
        <dbReference type="PROSITE" id="PS50157"/>
    </source>
</evidence>
<keyword evidence="5" id="KW-1185">Reference proteome</keyword>
<gene>
    <name evidence="4" type="ORF">Ahy_B02g060615</name>
</gene>
<feature type="region of interest" description="Disordered" evidence="2">
    <location>
        <begin position="39"/>
        <end position="71"/>
    </location>
</feature>
<feature type="domain" description="C2H2-type" evidence="3">
    <location>
        <begin position="24"/>
        <end position="51"/>
    </location>
</feature>
<protein>
    <recommendedName>
        <fullName evidence="3">C2H2-type domain-containing protein</fullName>
    </recommendedName>
</protein>
<dbReference type="PANTHER" id="PTHR45730:SF108">
    <property type="entry name" value="PROTEIN LATE FLOWERING"/>
    <property type="match status" value="1"/>
</dbReference>
<keyword evidence="1" id="KW-0479">Metal-binding</keyword>
<dbReference type="Proteomes" id="UP000289738">
    <property type="component" value="Chromosome B02"/>
</dbReference>